<comment type="caution">
    <text evidence="2">The sequence shown here is derived from an EMBL/GenBank/DDBJ whole genome shotgun (WGS) entry which is preliminary data.</text>
</comment>
<feature type="chain" id="PRO_5039105966" description="PsiF repeat-containing protein" evidence="1">
    <location>
        <begin position="21"/>
        <end position="89"/>
    </location>
</feature>
<evidence type="ECO:0008006" key="4">
    <source>
        <dbReference type="Google" id="ProtNLM"/>
    </source>
</evidence>
<reference evidence="2" key="1">
    <citation type="submission" date="2020-10" db="EMBL/GenBank/DDBJ databases">
        <title>Connecting structure to function with the recovery of over 1000 high-quality activated sludge metagenome-assembled genomes encoding full-length rRNA genes using long-read sequencing.</title>
        <authorList>
            <person name="Singleton C.M."/>
            <person name="Petriglieri F."/>
            <person name="Kristensen J.M."/>
            <person name="Kirkegaard R.H."/>
            <person name="Michaelsen T.Y."/>
            <person name="Andersen M.H."/>
            <person name="Karst S.M."/>
            <person name="Dueholm M.S."/>
            <person name="Nielsen P.H."/>
            <person name="Albertsen M."/>
        </authorList>
    </citation>
    <scope>NUCLEOTIDE SEQUENCE</scope>
    <source>
        <strain evidence="2">Bjer_18-Q3-R1-45_BAT3C.347</strain>
    </source>
</reference>
<keyword evidence="1" id="KW-0732">Signal</keyword>
<accession>A0A9D7E3I3</accession>
<dbReference type="Pfam" id="PF07769">
    <property type="entry name" value="PsiF_repeat"/>
    <property type="match status" value="1"/>
</dbReference>
<name>A0A9D7E3I3_9PROT</name>
<proteinExistence type="predicted"/>
<dbReference type="EMBL" id="JADJEV010000003">
    <property type="protein sequence ID" value="MBK6973068.1"/>
    <property type="molecule type" value="Genomic_DNA"/>
</dbReference>
<sequence>MKGLTAAALIALFASTAVYAANPACEAQAAEKKLAGAAKTSFMKKCEKDATEAATKTCTDQAGEKKLAGAAKSSFVKKCVKDATTAPKE</sequence>
<gene>
    <name evidence="2" type="ORF">IPH26_09025</name>
</gene>
<protein>
    <recommendedName>
        <fullName evidence="4">PsiF repeat-containing protein</fullName>
    </recommendedName>
</protein>
<dbReference type="Proteomes" id="UP000807785">
    <property type="component" value="Unassembled WGS sequence"/>
</dbReference>
<organism evidence="2 3">
    <name type="scientific">Candidatus Methylophosphatis roskildensis</name>
    <dbReference type="NCBI Taxonomy" id="2899263"/>
    <lineage>
        <taxon>Bacteria</taxon>
        <taxon>Pseudomonadati</taxon>
        <taxon>Pseudomonadota</taxon>
        <taxon>Betaproteobacteria</taxon>
        <taxon>Nitrosomonadales</taxon>
        <taxon>Sterolibacteriaceae</taxon>
        <taxon>Candidatus Methylophosphatis</taxon>
    </lineage>
</organism>
<evidence type="ECO:0000256" key="1">
    <source>
        <dbReference type="SAM" id="SignalP"/>
    </source>
</evidence>
<dbReference type="AlphaFoldDB" id="A0A9D7E3I3"/>
<dbReference type="InterPro" id="IPR011690">
    <property type="entry name" value="P_starv_induced_PsiF"/>
</dbReference>
<evidence type="ECO:0000313" key="2">
    <source>
        <dbReference type="EMBL" id="MBK6973068.1"/>
    </source>
</evidence>
<feature type="signal peptide" evidence="1">
    <location>
        <begin position="1"/>
        <end position="20"/>
    </location>
</feature>
<evidence type="ECO:0000313" key="3">
    <source>
        <dbReference type="Proteomes" id="UP000807785"/>
    </source>
</evidence>